<dbReference type="AlphaFoldDB" id="A0A3E0W191"/>
<reference evidence="2 3" key="1">
    <citation type="submission" date="2017-04" db="EMBL/GenBank/DDBJ databases">
        <title>Comparative genome analysis of Subtercola boreus.</title>
        <authorList>
            <person name="Cho Y.-J."/>
            <person name="Cho A."/>
            <person name="Kim O.-S."/>
            <person name="Lee J.-I."/>
        </authorList>
    </citation>
    <scope>NUCLEOTIDE SEQUENCE [LARGE SCALE GENOMIC DNA]</scope>
    <source>
        <strain evidence="2 3">P27444</strain>
    </source>
</reference>
<feature type="transmembrane region" description="Helical" evidence="1">
    <location>
        <begin position="120"/>
        <end position="141"/>
    </location>
</feature>
<evidence type="ECO:0000256" key="1">
    <source>
        <dbReference type="SAM" id="Phobius"/>
    </source>
</evidence>
<accession>A0A3E0W191</accession>
<evidence type="ECO:0000313" key="3">
    <source>
        <dbReference type="Proteomes" id="UP000256709"/>
    </source>
</evidence>
<dbReference type="RefSeq" id="WP_116282046.1">
    <property type="nucleotide sequence ID" value="NZ_NBXA01000007.1"/>
</dbReference>
<feature type="transmembrane region" description="Helical" evidence="1">
    <location>
        <begin position="95"/>
        <end position="114"/>
    </location>
</feature>
<feature type="transmembrane region" description="Helical" evidence="1">
    <location>
        <begin position="24"/>
        <end position="48"/>
    </location>
</feature>
<proteinExistence type="predicted"/>
<sequence length="146" mass="15481">MSDQSDVRGPGSAEHPEAPFRRPVLLVLLAVLLLVEALAVLAIGAWLIAELGLAEPASYATAIALIVLVLAAGVWVLCIAIGVYRLRPWTRGAALTWQILQVIVAICIFQGLFAEPVDGWPLLVVSLLGVALLLSPSVVAATRRQD</sequence>
<keyword evidence="1" id="KW-0472">Membrane</keyword>
<comment type="caution">
    <text evidence="2">The sequence shown here is derived from an EMBL/GenBank/DDBJ whole genome shotgun (WGS) entry which is preliminary data.</text>
</comment>
<feature type="transmembrane region" description="Helical" evidence="1">
    <location>
        <begin position="60"/>
        <end position="83"/>
    </location>
</feature>
<protein>
    <submittedName>
        <fullName evidence="2">Uncharacterized protein</fullName>
    </submittedName>
</protein>
<keyword evidence="1" id="KW-0812">Transmembrane</keyword>
<name>A0A3E0W191_9MICO</name>
<dbReference type="OrthoDB" id="5125140at2"/>
<gene>
    <name evidence="2" type="ORF">B7R21_04485</name>
</gene>
<evidence type="ECO:0000313" key="2">
    <source>
        <dbReference type="EMBL" id="RFA15283.1"/>
    </source>
</evidence>
<dbReference type="Proteomes" id="UP000256709">
    <property type="component" value="Unassembled WGS sequence"/>
</dbReference>
<keyword evidence="1" id="KW-1133">Transmembrane helix</keyword>
<organism evidence="2 3">
    <name type="scientific">Subtercola boreus</name>
    <dbReference type="NCBI Taxonomy" id="120213"/>
    <lineage>
        <taxon>Bacteria</taxon>
        <taxon>Bacillati</taxon>
        <taxon>Actinomycetota</taxon>
        <taxon>Actinomycetes</taxon>
        <taxon>Micrococcales</taxon>
        <taxon>Microbacteriaceae</taxon>
        <taxon>Subtercola</taxon>
    </lineage>
</organism>
<dbReference type="EMBL" id="NBXA01000007">
    <property type="protein sequence ID" value="RFA15283.1"/>
    <property type="molecule type" value="Genomic_DNA"/>
</dbReference>